<comment type="caution">
    <text evidence="1">The sequence shown here is derived from an EMBL/GenBank/DDBJ whole genome shotgun (WGS) entry which is preliminary data.</text>
</comment>
<dbReference type="Proteomes" id="UP000241167">
    <property type="component" value="Unassembled WGS sequence"/>
</dbReference>
<proteinExistence type="predicted"/>
<name>A0A2P7QPI8_9SPHN</name>
<sequence length="525" mass="55589">MAIAGSASVNGAGRTSVHPYLQIEQVLTADFNDGDVLTYTGVGGGVEASYEGRRVTATISYDYQRRIGWNGDVEDDDSHSGLAAVHFDAVPGVLSLDAGAMAARASADPRQPVPNFRAADNGAAEVYSAYAGPTLSTHAGPLNVNAAYRLGYVYVDDDSLAGGDFQANQARFDRYTSSTVHNLTASVGMDPGALPFGWTVGGGYVREDMNRLDAAFEGKYARADVVVPVSPTLAVTGGIGVEDQKSSLQNFRRDAGGLPVIDANGRLIADPSRPRLVAYDESGLIWDAGILWRPSPRTELQARVGHRYGGTTFLGSLEHRINRSYALSASIYDNVSSFGRLLVTDLAGVPRGFDQRRDPMTGGPIGIGGCTFGNDPGTGTCFDDALRSIESFNFRNRGANILLSGGRGPWSFGVGASYDTRRYLAPPDSSFILEGVTDKNLSLSASATRELTRTSSFGVGAYAGWFDSGIPGDGSSFLTGVTANYERRLFADNIRAHVAAGLYTSQAGEFDSTVGSLLFGLSYAF</sequence>
<gene>
    <name evidence="1" type="ORF">C7I55_15000</name>
</gene>
<accession>A0A2P7QPI8</accession>
<evidence type="ECO:0000313" key="2">
    <source>
        <dbReference type="Proteomes" id="UP000241167"/>
    </source>
</evidence>
<dbReference type="SUPFAM" id="SSF56935">
    <property type="entry name" value="Porins"/>
    <property type="match status" value="1"/>
</dbReference>
<evidence type="ECO:0000313" key="1">
    <source>
        <dbReference type="EMBL" id="PSJ39864.1"/>
    </source>
</evidence>
<dbReference type="EMBL" id="PXYI01000004">
    <property type="protein sequence ID" value="PSJ39864.1"/>
    <property type="molecule type" value="Genomic_DNA"/>
</dbReference>
<dbReference type="OrthoDB" id="7416805at2"/>
<dbReference type="RefSeq" id="WP_106513759.1">
    <property type="nucleotide sequence ID" value="NZ_PXYI01000004.1"/>
</dbReference>
<dbReference type="AlphaFoldDB" id="A0A2P7QPI8"/>
<evidence type="ECO:0008006" key="3">
    <source>
        <dbReference type="Google" id="ProtNLM"/>
    </source>
</evidence>
<organism evidence="1 2">
    <name type="scientific">Allosphingosinicella deserti</name>
    <dbReference type="NCBI Taxonomy" id="2116704"/>
    <lineage>
        <taxon>Bacteria</taxon>
        <taxon>Pseudomonadati</taxon>
        <taxon>Pseudomonadota</taxon>
        <taxon>Alphaproteobacteria</taxon>
        <taxon>Sphingomonadales</taxon>
        <taxon>Sphingomonadaceae</taxon>
        <taxon>Allosphingosinicella</taxon>
    </lineage>
</organism>
<protein>
    <recommendedName>
        <fullName evidence="3">Preprotein translocase subunit YajC</fullName>
    </recommendedName>
</protein>
<reference evidence="1 2" key="1">
    <citation type="submission" date="2018-03" db="EMBL/GenBank/DDBJ databases">
        <title>The draft genome of Sphingosinicella sp. GL-C-18.</title>
        <authorList>
            <person name="Liu L."/>
            <person name="Li L."/>
            <person name="Liang L."/>
            <person name="Zhang X."/>
            <person name="Wang T."/>
        </authorList>
    </citation>
    <scope>NUCLEOTIDE SEQUENCE [LARGE SCALE GENOMIC DNA]</scope>
    <source>
        <strain evidence="1 2">GL-C-18</strain>
    </source>
</reference>
<keyword evidence="2" id="KW-1185">Reference proteome</keyword>